<feature type="binding site" evidence="12">
    <location>
        <position position="46"/>
    </location>
    <ligand>
        <name>substrate</name>
    </ligand>
</feature>
<dbReference type="EMBL" id="LT985188">
    <property type="protein sequence ID" value="SPD86199.1"/>
    <property type="molecule type" value="Genomic_DNA"/>
</dbReference>
<dbReference type="InterPro" id="IPR023214">
    <property type="entry name" value="HAD_sf"/>
</dbReference>
<dbReference type="RefSeq" id="WP_105185247.1">
    <property type="nucleotide sequence ID" value="NZ_BAAAGO010000018.1"/>
</dbReference>
<comment type="similarity">
    <text evidence="2">Belongs to the HAD-like hydrolase superfamily. SerB family.</text>
</comment>
<evidence type="ECO:0000256" key="5">
    <source>
        <dbReference type="ARBA" id="ARBA00022723"/>
    </source>
</evidence>
<dbReference type="Proteomes" id="UP000238164">
    <property type="component" value="Chromosome 1"/>
</dbReference>
<dbReference type="Gene3D" id="3.40.50.1000">
    <property type="entry name" value="HAD superfamily/HAD-like"/>
    <property type="match status" value="1"/>
</dbReference>
<comment type="catalytic activity">
    <reaction evidence="9">
        <text>O-phospho-L-serine + H2O = L-serine + phosphate</text>
        <dbReference type="Rhea" id="RHEA:21208"/>
        <dbReference type="ChEBI" id="CHEBI:15377"/>
        <dbReference type="ChEBI" id="CHEBI:33384"/>
        <dbReference type="ChEBI" id="CHEBI:43474"/>
        <dbReference type="ChEBI" id="CHEBI:57524"/>
        <dbReference type="EC" id="3.1.3.3"/>
    </reaction>
</comment>
<accession>A0A2N9JF71</accession>
<feature type="binding site" evidence="12">
    <location>
        <position position="154"/>
    </location>
    <ligand>
        <name>substrate</name>
    </ligand>
</feature>
<evidence type="ECO:0000256" key="10">
    <source>
        <dbReference type="ARBA" id="ARBA00048523"/>
    </source>
</evidence>
<dbReference type="GO" id="GO:0006564">
    <property type="term" value="P:L-serine biosynthetic process"/>
    <property type="evidence" value="ECO:0007669"/>
    <property type="project" value="UniProtKB-KW"/>
</dbReference>
<dbReference type="InterPro" id="IPR011863">
    <property type="entry name" value="HSK-PSP"/>
</dbReference>
<evidence type="ECO:0000256" key="13">
    <source>
        <dbReference type="PIRSR" id="PIRSR611863-3"/>
    </source>
</evidence>
<dbReference type="PANTHER" id="PTHR43344:SF2">
    <property type="entry name" value="PHOSPHOSERINE PHOSPHATASE"/>
    <property type="match status" value="1"/>
</dbReference>
<dbReference type="InterPro" id="IPR036412">
    <property type="entry name" value="HAD-like_sf"/>
</dbReference>
<dbReference type="KEGG" id="mgg:MPLG2_1163"/>
<sequence>MRLACLDLEGVLIPEIWIAVAEATGIEGLRRTTRDEPDYDALMRYRLDLLERNGLTLSKIQQVIGTLAPMPGAVEMVDWLRQRFQVVILSDTFYEFGMPFMAKLGHPTLLCHQLVVRDDRIVDYALRLPDQKRAAVKRFHELNFSVIAAGDSYNDTAMLGEADAGILFRPPAKVIAEFPQYPVVTDYAGLRDAFEQADASI</sequence>
<comment type="pathway">
    <text evidence="1">Amino-acid biosynthesis; L-serine biosynthesis; L-serine from 3-phospho-D-glycerate: step 3/3.</text>
</comment>
<dbReference type="NCBIfam" id="NF010109">
    <property type="entry name" value="PRK13582.1"/>
    <property type="match status" value="1"/>
</dbReference>
<dbReference type="OrthoDB" id="9801134at2"/>
<evidence type="ECO:0000256" key="6">
    <source>
        <dbReference type="ARBA" id="ARBA00022801"/>
    </source>
</evidence>
<dbReference type="NCBIfam" id="TIGR02137">
    <property type="entry name" value="HSK-PSP"/>
    <property type="match status" value="1"/>
</dbReference>
<keyword evidence="4" id="KW-0028">Amino-acid biosynthesis</keyword>
<dbReference type="InterPro" id="IPR050582">
    <property type="entry name" value="HAD-like_SerB"/>
</dbReference>
<evidence type="ECO:0000256" key="12">
    <source>
        <dbReference type="PIRSR" id="PIRSR611863-2"/>
    </source>
</evidence>
<feature type="binding site" evidence="13">
    <location>
        <position position="9"/>
    </location>
    <ligand>
        <name>Mg(2+)</name>
        <dbReference type="ChEBI" id="CHEBI:18420"/>
    </ligand>
</feature>
<feature type="binding site" evidence="12">
    <location>
        <begin position="90"/>
        <end position="91"/>
    </location>
    <ligand>
        <name>substrate</name>
    </ligand>
</feature>
<evidence type="ECO:0000256" key="3">
    <source>
        <dbReference type="ARBA" id="ARBA00012640"/>
    </source>
</evidence>
<evidence type="ECO:0000313" key="14">
    <source>
        <dbReference type="EMBL" id="SPD86199.1"/>
    </source>
</evidence>
<gene>
    <name evidence="14" type="ORF">MPLG2_1163</name>
</gene>
<evidence type="ECO:0000256" key="1">
    <source>
        <dbReference type="ARBA" id="ARBA00005135"/>
    </source>
</evidence>
<feature type="binding site" evidence="13">
    <location>
        <position position="7"/>
    </location>
    <ligand>
        <name>Mg(2+)</name>
        <dbReference type="ChEBI" id="CHEBI:18420"/>
    </ligand>
</feature>
<dbReference type="GO" id="GO:0036424">
    <property type="term" value="F:L-phosphoserine phosphatase activity"/>
    <property type="evidence" value="ECO:0007669"/>
    <property type="project" value="TreeGrafter"/>
</dbReference>
<dbReference type="SUPFAM" id="SSF56784">
    <property type="entry name" value="HAD-like"/>
    <property type="match status" value="1"/>
</dbReference>
<protein>
    <recommendedName>
        <fullName evidence="3">phosphoserine phosphatase</fullName>
        <ecNumber evidence="3">3.1.3.3</ecNumber>
    </recommendedName>
</protein>
<feature type="binding site" evidence="13">
    <location>
        <position position="151"/>
    </location>
    <ligand>
        <name>Mg(2+)</name>
        <dbReference type="ChEBI" id="CHEBI:18420"/>
    </ligand>
</feature>
<feature type="active site" description="Proton donor" evidence="11">
    <location>
        <position position="9"/>
    </location>
</feature>
<evidence type="ECO:0000313" key="15">
    <source>
        <dbReference type="Proteomes" id="UP000238164"/>
    </source>
</evidence>
<evidence type="ECO:0000256" key="9">
    <source>
        <dbReference type="ARBA" id="ARBA00048138"/>
    </source>
</evidence>
<dbReference type="PANTHER" id="PTHR43344">
    <property type="entry name" value="PHOSPHOSERINE PHOSPHATASE"/>
    <property type="match status" value="1"/>
</dbReference>
<comment type="catalytic activity">
    <reaction evidence="10">
        <text>O-phospho-D-serine + H2O = D-serine + phosphate</text>
        <dbReference type="Rhea" id="RHEA:24873"/>
        <dbReference type="ChEBI" id="CHEBI:15377"/>
        <dbReference type="ChEBI" id="CHEBI:35247"/>
        <dbReference type="ChEBI" id="CHEBI:43474"/>
        <dbReference type="ChEBI" id="CHEBI:58680"/>
        <dbReference type="EC" id="3.1.3.3"/>
    </reaction>
</comment>
<keyword evidence="8" id="KW-0718">Serine biosynthesis</keyword>
<evidence type="ECO:0000256" key="7">
    <source>
        <dbReference type="ARBA" id="ARBA00022842"/>
    </source>
</evidence>
<feature type="binding site" evidence="12">
    <location>
        <position position="132"/>
    </location>
    <ligand>
        <name>substrate</name>
    </ligand>
</feature>
<comment type="cofactor">
    <cofactor evidence="13">
        <name>Mg(2+)</name>
        <dbReference type="ChEBI" id="CHEBI:18420"/>
    </cofactor>
    <text evidence="13">Binds 1 Mg(2+) ion per subunit.</text>
</comment>
<dbReference type="GO" id="GO:0005737">
    <property type="term" value="C:cytoplasm"/>
    <property type="evidence" value="ECO:0007669"/>
    <property type="project" value="TreeGrafter"/>
</dbReference>
<keyword evidence="6 14" id="KW-0378">Hydrolase</keyword>
<evidence type="ECO:0000256" key="8">
    <source>
        <dbReference type="ARBA" id="ARBA00023299"/>
    </source>
</evidence>
<dbReference type="Gene3D" id="3.90.1470.10">
    <property type="entry name" value="thrh gene product, domain 2"/>
    <property type="match status" value="1"/>
</dbReference>
<keyword evidence="7" id="KW-0460">Magnesium</keyword>
<keyword evidence="5" id="KW-0479">Metal-binding</keyword>
<reference evidence="14 15" key="1">
    <citation type="submission" date="2018-02" db="EMBL/GenBank/DDBJ databases">
        <authorList>
            <person name="Cohen D.B."/>
            <person name="Kent A.D."/>
        </authorList>
    </citation>
    <scope>NUCLEOTIDE SEQUENCE [LARGE SCALE GENOMIC DNA]</scope>
    <source>
        <strain evidence="14">1</strain>
    </source>
</reference>
<feature type="binding site" evidence="12">
    <location>
        <position position="15"/>
    </location>
    <ligand>
        <name>substrate</name>
    </ligand>
</feature>
<proteinExistence type="inferred from homology"/>
<dbReference type="GO" id="GO:0000287">
    <property type="term" value="F:magnesium ion binding"/>
    <property type="evidence" value="ECO:0007669"/>
    <property type="project" value="TreeGrafter"/>
</dbReference>
<evidence type="ECO:0000256" key="11">
    <source>
        <dbReference type="PIRSR" id="PIRSR611863-1"/>
    </source>
</evidence>
<name>A0A2N9JF71_9ACTN</name>
<organism evidence="14 15">
    <name type="scientific">Micropruina glycogenica</name>
    <dbReference type="NCBI Taxonomy" id="75385"/>
    <lineage>
        <taxon>Bacteria</taxon>
        <taxon>Bacillati</taxon>
        <taxon>Actinomycetota</taxon>
        <taxon>Actinomycetes</taxon>
        <taxon>Propionibacteriales</taxon>
        <taxon>Nocardioidaceae</taxon>
        <taxon>Micropruina</taxon>
    </lineage>
</organism>
<dbReference type="EC" id="3.1.3.3" evidence="3"/>
<evidence type="ECO:0000256" key="2">
    <source>
        <dbReference type="ARBA" id="ARBA00009184"/>
    </source>
</evidence>
<dbReference type="AlphaFoldDB" id="A0A2N9JF71"/>
<dbReference type="Pfam" id="PF00702">
    <property type="entry name" value="Hydrolase"/>
    <property type="match status" value="1"/>
</dbReference>
<keyword evidence="15" id="KW-1185">Reference proteome</keyword>
<feature type="active site" description="Nucleophile" evidence="11">
    <location>
        <position position="7"/>
    </location>
</feature>
<evidence type="ECO:0000256" key="4">
    <source>
        <dbReference type="ARBA" id="ARBA00022605"/>
    </source>
</evidence>